<feature type="region of interest" description="Disordered" evidence="5">
    <location>
        <begin position="273"/>
        <end position="333"/>
    </location>
</feature>
<proteinExistence type="predicted"/>
<evidence type="ECO:0000256" key="2">
    <source>
        <dbReference type="ARBA" id="ARBA00022525"/>
    </source>
</evidence>
<keyword evidence="4" id="KW-0572">Peptidoglycan-anchor</keyword>
<evidence type="ECO:0000256" key="3">
    <source>
        <dbReference type="ARBA" id="ARBA00022729"/>
    </source>
</evidence>
<feature type="domain" description="Gram-positive cocci surface proteins LPxTG" evidence="7">
    <location>
        <begin position="325"/>
        <end position="361"/>
    </location>
</feature>
<keyword evidence="11" id="KW-1185">Reference proteome</keyword>
<dbReference type="InterPro" id="IPR019931">
    <property type="entry name" value="LPXTG_anchor"/>
</dbReference>
<dbReference type="EMBL" id="VJYK02000003">
    <property type="protein sequence ID" value="MQS00402.1"/>
    <property type="molecule type" value="Genomic_DNA"/>
</dbReference>
<reference evidence="8" key="3">
    <citation type="journal article" name="Syst. Appl. Microbiol.">
        <title>Streptomyces alkaliterrae sp. nov., isolated from an alkaline soil, and emended descriptions of Streptomyces alkaliphilus, Streptomyces calidiresistens and Streptomyces durbertensis.</title>
        <authorList>
            <person name="Swiecimska M."/>
            <person name="Golinska P."/>
            <person name="Nouioui I."/>
            <person name="Wypij M."/>
            <person name="Rai M."/>
            <person name="Sangal V."/>
            <person name="Goodfellow M."/>
        </authorList>
    </citation>
    <scope>NUCLEOTIDE SEQUENCE</scope>
    <source>
        <strain evidence="8">OF3</strain>
        <strain evidence="9">OF8</strain>
    </source>
</reference>
<keyword evidence="6" id="KW-0472">Membrane</keyword>
<dbReference type="NCBIfam" id="NF041527">
    <property type="entry name" value="SCO1860_LAETG"/>
    <property type="match status" value="1"/>
</dbReference>
<organism evidence="10 11">
    <name type="scientific">Streptomyces alkaliterrae</name>
    <dbReference type="NCBI Taxonomy" id="2213162"/>
    <lineage>
        <taxon>Bacteria</taxon>
        <taxon>Bacillati</taxon>
        <taxon>Actinomycetota</taxon>
        <taxon>Actinomycetes</taxon>
        <taxon>Kitasatosporales</taxon>
        <taxon>Streptomycetaceae</taxon>
        <taxon>Streptomyces</taxon>
    </lineage>
</organism>
<keyword evidence="6" id="KW-0812">Transmembrane</keyword>
<dbReference type="NCBIfam" id="TIGR01167">
    <property type="entry name" value="LPXTG_anchor"/>
    <property type="match status" value="1"/>
</dbReference>
<dbReference type="AlphaFoldDB" id="A0A5P0YLV2"/>
<name>A0A5P0YLV2_9ACTN</name>
<dbReference type="EMBL" id="JABJXA010000138">
    <property type="protein sequence ID" value="MBB1261051.1"/>
    <property type="molecule type" value="Genomic_DNA"/>
</dbReference>
<feature type="transmembrane region" description="Helical" evidence="6">
    <location>
        <begin position="336"/>
        <end position="354"/>
    </location>
</feature>
<sequence>MHGGRLTPRRPGVNDDGVPVTGACDVPDATRPWRYVPPGGFPTVSKSVPSLLAACSLVVLAAVPAAATEKPDPGHASASVLRTTLDVGLLKKSVHVPLSTTLNAVRAPGEGGTHRADQTALTAELDGVDRGRPFSVLRADVARATADVTEDAARADVELAKARLHVPGLPLLSVVEAEAVRAKAVCEAGSQPTAEANVLGSVKVLGQRTRLTAGGPTHVKVPGVGEVKLELSATETTSRTAAASALRLSISVNPLDLGVAEVDGKVTLAEVSCRTPRKAKEVTTQTVPKTPETPEAPDPTTEQVTAPEPQGGKEPAKPAAETPDLAATGGDSRTPYLLGGGLALFVVGGGLLLARRRRSAD</sequence>
<evidence type="ECO:0000313" key="8">
    <source>
        <dbReference type="EMBL" id="MBB1252038.1"/>
    </source>
</evidence>
<dbReference type="Proteomes" id="UP000320857">
    <property type="component" value="Unassembled WGS sequence"/>
</dbReference>
<dbReference type="Pfam" id="PF00746">
    <property type="entry name" value="Gram_pos_anchor"/>
    <property type="match status" value="1"/>
</dbReference>
<evidence type="ECO:0000313" key="13">
    <source>
        <dbReference type="Proteomes" id="UP000525686"/>
    </source>
</evidence>
<dbReference type="Proteomes" id="UP000517765">
    <property type="component" value="Unassembled WGS sequence"/>
</dbReference>
<evidence type="ECO:0000313" key="11">
    <source>
        <dbReference type="Proteomes" id="UP000320857"/>
    </source>
</evidence>
<reference evidence="12 13" key="2">
    <citation type="submission" date="2020-05" db="EMBL/GenBank/DDBJ databases">
        <title>Classification of alakaliphilic streptomycetes isolated from an alkaline soil next to Lonar Crater, India and a proposal for the recognition of Streptomyces alkaliterrae sp. nov.</title>
        <authorList>
            <person name="Golinska P."/>
        </authorList>
    </citation>
    <scope>NUCLEOTIDE SEQUENCE [LARGE SCALE GENOMIC DNA]</scope>
    <source>
        <strain evidence="13">OF3</strain>
        <strain evidence="12">OF8</strain>
    </source>
</reference>
<keyword evidence="3" id="KW-0732">Signal</keyword>
<feature type="region of interest" description="Disordered" evidence="5">
    <location>
        <begin position="1"/>
        <end position="20"/>
    </location>
</feature>
<accession>A0A5P0YLV2</accession>
<comment type="caution">
    <text evidence="10">The sequence shown here is derived from an EMBL/GenBank/DDBJ whole genome shotgun (WGS) entry which is preliminary data.</text>
</comment>
<dbReference type="EMBL" id="JABJWZ010000006">
    <property type="protein sequence ID" value="MBB1252038.1"/>
    <property type="molecule type" value="Genomic_DNA"/>
</dbReference>
<evidence type="ECO:0000256" key="6">
    <source>
        <dbReference type="SAM" id="Phobius"/>
    </source>
</evidence>
<evidence type="ECO:0000313" key="10">
    <source>
        <dbReference type="EMBL" id="MQS00402.1"/>
    </source>
</evidence>
<keyword evidence="1" id="KW-0134">Cell wall</keyword>
<evidence type="ECO:0000313" key="9">
    <source>
        <dbReference type="EMBL" id="MBB1261051.1"/>
    </source>
</evidence>
<dbReference type="Proteomes" id="UP000525686">
    <property type="component" value="Unassembled WGS sequence"/>
</dbReference>
<keyword evidence="2" id="KW-0964">Secreted</keyword>
<evidence type="ECO:0000259" key="7">
    <source>
        <dbReference type="PROSITE" id="PS50847"/>
    </source>
</evidence>
<evidence type="ECO:0000313" key="12">
    <source>
        <dbReference type="Proteomes" id="UP000517765"/>
    </source>
</evidence>
<protein>
    <submittedName>
        <fullName evidence="10">LPXTG cell wall anchor domain-containing protein</fullName>
    </submittedName>
</protein>
<evidence type="ECO:0000256" key="1">
    <source>
        <dbReference type="ARBA" id="ARBA00022512"/>
    </source>
</evidence>
<dbReference type="PROSITE" id="PS50847">
    <property type="entry name" value="GRAM_POS_ANCHORING"/>
    <property type="match status" value="1"/>
</dbReference>
<dbReference type="NCBIfam" id="NF041528">
    <property type="entry name" value="strep_LAETG"/>
    <property type="match status" value="1"/>
</dbReference>
<evidence type="ECO:0000256" key="5">
    <source>
        <dbReference type="SAM" id="MobiDB-lite"/>
    </source>
</evidence>
<evidence type="ECO:0000256" key="4">
    <source>
        <dbReference type="ARBA" id="ARBA00023088"/>
    </source>
</evidence>
<keyword evidence="6" id="KW-1133">Transmembrane helix</keyword>
<gene>
    <name evidence="10" type="ORF">FNX44_000605</name>
    <name evidence="8" type="ORF">H3146_01470</name>
    <name evidence="9" type="ORF">H3147_19805</name>
</gene>
<dbReference type="InterPro" id="IPR048202">
    <property type="entry name" value="SCO1860-like"/>
</dbReference>
<dbReference type="OrthoDB" id="3853778at2"/>
<reference evidence="10 11" key="1">
    <citation type="submission" date="2019-10" db="EMBL/GenBank/DDBJ databases">
        <title>Streptomyces sp. nov., a novel actinobacterium isolated from alkaline environment.</title>
        <authorList>
            <person name="Golinska P."/>
        </authorList>
    </citation>
    <scope>NUCLEOTIDE SEQUENCE [LARGE SCALE GENOMIC DNA]</scope>
    <source>
        <strain evidence="10 11">OF1</strain>
    </source>
</reference>